<organism evidence="2 3">
    <name type="scientific">Amycolatopsis jiangsuensis</name>
    <dbReference type="NCBI Taxonomy" id="1181879"/>
    <lineage>
        <taxon>Bacteria</taxon>
        <taxon>Bacillati</taxon>
        <taxon>Actinomycetota</taxon>
        <taxon>Actinomycetes</taxon>
        <taxon>Pseudonocardiales</taxon>
        <taxon>Pseudonocardiaceae</taxon>
        <taxon>Amycolatopsis</taxon>
    </lineage>
</organism>
<sequence length="402" mass="44034">MNLPLQDLKILSLEQYGAGPFGSVHLADLGAEIIKIEDPRFGGDVGRHTPPYAEDGDSLFFEAFNRNKRSMVLDLSNPQGREVFERLVKVSDAVYSNLRGDVPEKMRIRYEDLKHLNPRIVCCSLSGYGMTGPRSKQPGYDYMLQGLAGWMSVTGEPDGPPTKSGLSMVDYSGGIVAALSMVSAIHAARRDGGGMDCDVSLYDTAIGMLTYLATWHLNRGFEPQRTHHSAHPSLVPFQNFPTADSWVVIGCAKQKFWERFVVALGSPDWAAQERFATPSARYEHSAECVKLIEDELARKKTAEWLPLLEEAGVPCAPINTVPQALTEEHTAARGMVVETEHPRFGTVRQVASPVRAGEPRGAHTRAPQLGEHTESLLAELLGTGTDEFAELTRAGAFGAKEQ</sequence>
<dbReference type="Gene3D" id="3.30.1540.10">
    <property type="entry name" value="formyl-coa transferase, domain 3"/>
    <property type="match status" value="1"/>
</dbReference>
<name>A0A840J2X2_9PSEU</name>
<accession>A0A840J2X2</accession>
<keyword evidence="3" id="KW-1185">Reference proteome</keyword>
<reference evidence="2 3" key="1">
    <citation type="submission" date="2020-08" db="EMBL/GenBank/DDBJ databases">
        <title>Sequencing the genomes of 1000 actinobacteria strains.</title>
        <authorList>
            <person name="Klenk H.-P."/>
        </authorList>
    </citation>
    <scope>NUCLEOTIDE SEQUENCE [LARGE SCALE GENOMIC DNA]</scope>
    <source>
        <strain evidence="2 3">DSM 45859</strain>
    </source>
</reference>
<dbReference type="RefSeq" id="WP_184783949.1">
    <property type="nucleotide sequence ID" value="NZ_JACHMG010000001.1"/>
</dbReference>
<proteinExistence type="predicted"/>
<dbReference type="PANTHER" id="PTHR48207:SF3">
    <property type="entry name" value="SUCCINATE--HYDROXYMETHYLGLUTARATE COA-TRANSFERASE"/>
    <property type="match status" value="1"/>
</dbReference>
<evidence type="ECO:0000256" key="1">
    <source>
        <dbReference type="ARBA" id="ARBA00022679"/>
    </source>
</evidence>
<dbReference type="SUPFAM" id="SSF89796">
    <property type="entry name" value="CoA-transferase family III (CaiB/BaiF)"/>
    <property type="match status" value="1"/>
</dbReference>
<dbReference type="GO" id="GO:0008410">
    <property type="term" value="F:CoA-transferase activity"/>
    <property type="evidence" value="ECO:0007669"/>
    <property type="project" value="TreeGrafter"/>
</dbReference>
<dbReference type="InterPro" id="IPR044855">
    <property type="entry name" value="CoA-Trfase_III_dom3_sf"/>
</dbReference>
<keyword evidence="1 2" id="KW-0808">Transferase</keyword>
<dbReference type="InterPro" id="IPR003673">
    <property type="entry name" value="CoA-Trfase_fam_III"/>
</dbReference>
<dbReference type="Gene3D" id="3.40.50.10540">
    <property type="entry name" value="Crotonobetainyl-coa:carnitine coa-transferase, domain 1"/>
    <property type="match status" value="1"/>
</dbReference>
<dbReference type="Proteomes" id="UP000581769">
    <property type="component" value="Unassembled WGS sequence"/>
</dbReference>
<evidence type="ECO:0000313" key="3">
    <source>
        <dbReference type="Proteomes" id="UP000581769"/>
    </source>
</evidence>
<dbReference type="InterPro" id="IPR050483">
    <property type="entry name" value="CoA-transferase_III_domain"/>
</dbReference>
<dbReference type="AlphaFoldDB" id="A0A840J2X2"/>
<dbReference type="PANTHER" id="PTHR48207">
    <property type="entry name" value="SUCCINATE--HYDROXYMETHYLGLUTARATE COA-TRANSFERASE"/>
    <property type="match status" value="1"/>
</dbReference>
<dbReference type="Pfam" id="PF02515">
    <property type="entry name" value="CoA_transf_3"/>
    <property type="match status" value="1"/>
</dbReference>
<dbReference type="InterPro" id="IPR023606">
    <property type="entry name" value="CoA-Trfase_III_dom_1_sf"/>
</dbReference>
<evidence type="ECO:0000313" key="2">
    <source>
        <dbReference type="EMBL" id="MBB4689406.1"/>
    </source>
</evidence>
<gene>
    <name evidence="2" type="ORF">BJY18_006891</name>
</gene>
<protein>
    <submittedName>
        <fullName evidence="2">Crotonobetainyl-CoA:carnitine CoA-transferase CaiB-like acyl-CoA transferase</fullName>
    </submittedName>
</protein>
<comment type="caution">
    <text evidence="2">The sequence shown here is derived from an EMBL/GenBank/DDBJ whole genome shotgun (WGS) entry which is preliminary data.</text>
</comment>
<dbReference type="EMBL" id="JACHMG010000001">
    <property type="protein sequence ID" value="MBB4689406.1"/>
    <property type="molecule type" value="Genomic_DNA"/>
</dbReference>